<proteinExistence type="predicted"/>
<evidence type="ECO:0000313" key="2">
    <source>
        <dbReference type="Proteomes" id="UP000550707"/>
    </source>
</evidence>
<dbReference type="InParanoid" id="A0A7J8J6C9"/>
<accession>A0A7J8J6C9</accession>
<dbReference type="Proteomes" id="UP000550707">
    <property type="component" value="Unassembled WGS sequence"/>
</dbReference>
<dbReference type="EMBL" id="JACASF010000002">
    <property type="protein sequence ID" value="KAF6492383.1"/>
    <property type="molecule type" value="Genomic_DNA"/>
</dbReference>
<keyword evidence="2" id="KW-1185">Reference proteome</keyword>
<protein>
    <submittedName>
        <fullName evidence="1">Uncharacterized protein</fullName>
    </submittedName>
</protein>
<name>A0A7J8J6C9_MOLMO</name>
<organism evidence="1 2">
    <name type="scientific">Molossus molossus</name>
    <name type="common">Pallas' mastiff bat</name>
    <name type="synonym">Vespertilio molossus</name>
    <dbReference type="NCBI Taxonomy" id="27622"/>
    <lineage>
        <taxon>Eukaryota</taxon>
        <taxon>Metazoa</taxon>
        <taxon>Chordata</taxon>
        <taxon>Craniata</taxon>
        <taxon>Vertebrata</taxon>
        <taxon>Euteleostomi</taxon>
        <taxon>Mammalia</taxon>
        <taxon>Eutheria</taxon>
        <taxon>Laurasiatheria</taxon>
        <taxon>Chiroptera</taxon>
        <taxon>Yangochiroptera</taxon>
        <taxon>Molossidae</taxon>
        <taxon>Molossus</taxon>
    </lineage>
</organism>
<sequence length="120" mass="13626">MRENINWPPTACPPMGIWPTTWACALTRNPNSDLLVHGSTLNHLATLAWPKCNIIFVVNAHLRIFFPLTFREWKGMRGKDREKHQCERDTSIGCLLHTPLPGLGIKPAIQICALDWESNL</sequence>
<dbReference type="AlphaFoldDB" id="A0A7J8J6C9"/>
<reference evidence="1 2" key="1">
    <citation type="journal article" date="2020" name="Nature">
        <title>Six reference-quality genomes reveal evolution of bat adaptations.</title>
        <authorList>
            <person name="Jebb D."/>
            <person name="Huang Z."/>
            <person name="Pippel M."/>
            <person name="Hughes G.M."/>
            <person name="Lavrichenko K."/>
            <person name="Devanna P."/>
            <person name="Winkler S."/>
            <person name="Jermiin L.S."/>
            <person name="Skirmuntt E.C."/>
            <person name="Katzourakis A."/>
            <person name="Burkitt-Gray L."/>
            <person name="Ray D.A."/>
            <person name="Sullivan K.A.M."/>
            <person name="Roscito J.G."/>
            <person name="Kirilenko B.M."/>
            <person name="Davalos L.M."/>
            <person name="Corthals A.P."/>
            <person name="Power M.L."/>
            <person name="Jones G."/>
            <person name="Ransome R.D."/>
            <person name="Dechmann D.K.N."/>
            <person name="Locatelli A.G."/>
            <person name="Puechmaille S.J."/>
            <person name="Fedrigo O."/>
            <person name="Jarvis E.D."/>
            <person name="Hiller M."/>
            <person name="Vernes S.C."/>
            <person name="Myers E.W."/>
            <person name="Teeling E.C."/>
        </authorList>
    </citation>
    <scope>NUCLEOTIDE SEQUENCE [LARGE SCALE GENOMIC DNA]</scope>
    <source>
        <strain evidence="1">MMolMol1</strain>
        <tissue evidence="1">Muscle</tissue>
    </source>
</reference>
<comment type="caution">
    <text evidence="1">The sequence shown here is derived from an EMBL/GenBank/DDBJ whole genome shotgun (WGS) entry which is preliminary data.</text>
</comment>
<evidence type="ECO:0000313" key="1">
    <source>
        <dbReference type="EMBL" id="KAF6492383.1"/>
    </source>
</evidence>
<gene>
    <name evidence="1" type="ORF">HJG59_009588</name>
</gene>